<reference evidence="1 2" key="1">
    <citation type="submission" date="2019-11" db="EMBL/GenBank/DDBJ databases">
        <title>Comparative genomics of hydrocarbon-degrading Desulfosarcina strains.</title>
        <authorList>
            <person name="Watanabe M."/>
            <person name="Kojima H."/>
            <person name="Fukui M."/>
        </authorList>
    </citation>
    <scope>NUCLEOTIDE SEQUENCE [LARGE SCALE GENOMIC DNA]</scope>
    <source>
        <strain evidence="1 2">28bB2T</strain>
    </source>
</reference>
<evidence type="ECO:0000313" key="2">
    <source>
        <dbReference type="Proteomes" id="UP000425960"/>
    </source>
</evidence>
<dbReference type="KEGG" id="dov:DSCO28_70650"/>
<protein>
    <submittedName>
        <fullName evidence="1">Uncharacterized protein</fullName>
    </submittedName>
</protein>
<evidence type="ECO:0000313" key="1">
    <source>
        <dbReference type="EMBL" id="BBO86499.1"/>
    </source>
</evidence>
<name>A0A5K8A1R6_9BACT</name>
<dbReference type="EMBL" id="AP021876">
    <property type="protein sequence ID" value="BBO86499.1"/>
    <property type="molecule type" value="Genomic_DNA"/>
</dbReference>
<organism evidence="1 2">
    <name type="scientific">Desulfosarcina ovata subsp. sediminis</name>
    <dbReference type="NCBI Taxonomy" id="885957"/>
    <lineage>
        <taxon>Bacteria</taxon>
        <taxon>Pseudomonadati</taxon>
        <taxon>Thermodesulfobacteriota</taxon>
        <taxon>Desulfobacteria</taxon>
        <taxon>Desulfobacterales</taxon>
        <taxon>Desulfosarcinaceae</taxon>
        <taxon>Desulfosarcina</taxon>
    </lineage>
</organism>
<dbReference type="Proteomes" id="UP000425960">
    <property type="component" value="Chromosome"/>
</dbReference>
<dbReference type="RefSeq" id="WP_155325771.1">
    <property type="nucleotide sequence ID" value="NZ_AP021876.1"/>
</dbReference>
<gene>
    <name evidence="1" type="ORF">DSCO28_70650</name>
</gene>
<sequence length="359" mass="41952">MPTHPQLVSEVTQCYRIYGNAKYCRPSFVKASKTTLFKLIEQHAHYNNTTCIQRPPTPIMQKLRGEAYDAYKDRMRAFFHEVGAIVSVDELNVPQTDVVANFLAGIRYPDNRFYEQNYTTPTFHRSDWENKLLARLSEYACREYFPVSLSGLSVKKKEKIYDFLNHYECRQKIRPPLPKSKKLFLQDYYQYRERAQSLFDKVDFPVGVAYLTLSMIEALLNFMVGHRHPKMEQYKKVFAANSVSPVTHFVSMYKPYGNKRYPISVGQYHGRKDQIRALLFFSPVKKINRWFSPPPSTKIKNERTQLFLNYQVIFDQLGVPVDPIILPIAYIEAILNFAQMKSATLETDSPKLTKLQHAK</sequence>
<proteinExistence type="predicted"/>
<dbReference type="AlphaFoldDB" id="A0A5K8A1R6"/>
<accession>A0A5K8A1R6</accession>